<dbReference type="EMBL" id="JBFXLS010000004">
    <property type="protein sequence ID" value="KAL2833253.1"/>
    <property type="molecule type" value="Genomic_DNA"/>
</dbReference>
<name>A0ABR4IZM9_9EURO</name>
<reference evidence="1 2" key="1">
    <citation type="submission" date="2024-07" db="EMBL/GenBank/DDBJ databases">
        <title>Section-level genome sequencing and comparative genomics of Aspergillus sections Usti and Cavernicolus.</title>
        <authorList>
            <consortium name="Lawrence Berkeley National Laboratory"/>
            <person name="Nybo J.L."/>
            <person name="Vesth T.C."/>
            <person name="Theobald S."/>
            <person name="Frisvad J.C."/>
            <person name="Larsen T.O."/>
            <person name="Kjaerboelling I."/>
            <person name="Rothschild-Mancinelli K."/>
            <person name="Lyhne E.K."/>
            <person name="Kogle M.E."/>
            <person name="Barry K."/>
            <person name="Clum A."/>
            <person name="Na H."/>
            <person name="Ledsgaard L."/>
            <person name="Lin J."/>
            <person name="Lipzen A."/>
            <person name="Kuo A."/>
            <person name="Riley R."/>
            <person name="Mondo S."/>
            <person name="LaButti K."/>
            <person name="Haridas S."/>
            <person name="Pangalinan J."/>
            <person name="Salamov A.A."/>
            <person name="Simmons B.A."/>
            <person name="Magnuson J.K."/>
            <person name="Chen J."/>
            <person name="Drula E."/>
            <person name="Henrissat B."/>
            <person name="Wiebenga A."/>
            <person name="Lubbers R.J."/>
            <person name="Gomes A.C."/>
            <person name="Makela M.R."/>
            <person name="Stajich J."/>
            <person name="Grigoriev I.V."/>
            <person name="Mortensen U.H."/>
            <person name="De vries R.P."/>
            <person name="Baker S.E."/>
            <person name="Andersen M.R."/>
        </authorList>
    </citation>
    <scope>NUCLEOTIDE SEQUENCE [LARGE SCALE GENOMIC DNA]</scope>
    <source>
        <strain evidence="1 2">CBS 600.67</strain>
    </source>
</reference>
<dbReference type="Proteomes" id="UP001610335">
    <property type="component" value="Unassembled WGS sequence"/>
</dbReference>
<protein>
    <submittedName>
        <fullName evidence="1">Uncharacterized protein</fullName>
    </submittedName>
</protein>
<proteinExistence type="predicted"/>
<sequence length="76" mass="9232">MEPPETRREVLEFQEQFNRILTRYPDIVWELDPEIRLLTDIWHALEHTSRRGVDHKEGKKARRLNMLARAIEDVCY</sequence>
<gene>
    <name evidence="1" type="ORF">BDW59DRAFT_138366</name>
</gene>
<evidence type="ECO:0000313" key="1">
    <source>
        <dbReference type="EMBL" id="KAL2833253.1"/>
    </source>
</evidence>
<comment type="caution">
    <text evidence="1">The sequence shown here is derived from an EMBL/GenBank/DDBJ whole genome shotgun (WGS) entry which is preliminary data.</text>
</comment>
<keyword evidence="2" id="KW-1185">Reference proteome</keyword>
<evidence type="ECO:0000313" key="2">
    <source>
        <dbReference type="Proteomes" id="UP001610335"/>
    </source>
</evidence>
<accession>A0ABR4IZM9</accession>
<organism evidence="1 2">
    <name type="scientific">Aspergillus cavernicola</name>
    <dbReference type="NCBI Taxonomy" id="176166"/>
    <lineage>
        <taxon>Eukaryota</taxon>
        <taxon>Fungi</taxon>
        <taxon>Dikarya</taxon>
        <taxon>Ascomycota</taxon>
        <taxon>Pezizomycotina</taxon>
        <taxon>Eurotiomycetes</taxon>
        <taxon>Eurotiomycetidae</taxon>
        <taxon>Eurotiales</taxon>
        <taxon>Aspergillaceae</taxon>
        <taxon>Aspergillus</taxon>
        <taxon>Aspergillus subgen. Nidulantes</taxon>
    </lineage>
</organism>